<feature type="compositionally biased region" description="Polar residues" evidence="2">
    <location>
        <begin position="280"/>
        <end position="295"/>
    </location>
</feature>
<feature type="region of interest" description="Disordered" evidence="2">
    <location>
        <begin position="179"/>
        <end position="201"/>
    </location>
</feature>
<evidence type="ECO:0000256" key="3">
    <source>
        <dbReference type="SAM" id="Phobius"/>
    </source>
</evidence>
<protein>
    <submittedName>
        <fullName evidence="5">Uncharacterized protein</fullName>
    </submittedName>
</protein>
<accession>A0AAD6JBP8</accession>
<dbReference type="PANTHER" id="PTHR47976">
    <property type="entry name" value="G-TYPE LECTIN S-RECEPTOR-LIKE SERINE/THREONINE-PROTEIN KINASE SD2-5"/>
    <property type="match status" value="1"/>
</dbReference>
<dbReference type="PANTHER" id="PTHR47976:SF66">
    <property type="entry name" value="G-TYPE LECTIN S-RECEPTOR-LIKE SERINE_THREONINE-PROTEIN KINASE SD2-5"/>
    <property type="match status" value="1"/>
</dbReference>
<dbReference type="AlphaFoldDB" id="A0AAD6JBP8"/>
<feature type="region of interest" description="Disordered" evidence="2">
    <location>
        <begin position="276"/>
        <end position="295"/>
    </location>
</feature>
<keyword evidence="3" id="KW-0472">Membrane</keyword>
<evidence type="ECO:0000256" key="1">
    <source>
        <dbReference type="ARBA" id="ARBA00022729"/>
    </source>
</evidence>
<dbReference type="EMBL" id="JAPFFJ010000018">
    <property type="protein sequence ID" value="KAJ6401930.1"/>
    <property type="molecule type" value="Genomic_DNA"/>
</dbReference>
<feature type="chain" id="PRO_5042223326" evidence="4">
    <location>
        <begin position="24"/>
        <end position="295"/>
    </location>
</feature>
<gene>
    <name evidence="5" type="ORF">OIU84_014081</name>
</gene>
<feature type="compositionally biased region" description="Low complexity" evidence="2">
    <location>
        <begin position="75"/>
        <end position="89"/>
    </location>
</feature>
<evidence type="ECO:0000256" key="4">
    <source>
        <dbReference type="SAM" id="SignalP"/>
    </source>
</evidence>
<keyword evidence="1 4" id="KW-0732">Signal</keyword>
<keyword evidence="3" id="KW-1133">Transmembrane helix</keyword>
<organism evidence="5 6">
    <name type="scientific">Salix udensis</name>
    <dbReference type="NCBI Taxonomy" id="889485"/>
    <lineage>
        <taxon>Eukaryota</taxon>
        <taxon>Viridiplantae</taxon>
        <taxon>Streptophyta</taxon>
        <taxon>Embryophyta</taxon>
        <taxon>Tracheophyta</taxon>
        <taxon>Spermatophyta</taxon>
        <taxon>Magnoliopsida</taxon>
        <taxon>eudicotyledons</taxon>
        <taxon>Gunneridae</taxon>
        <taxon>Pentapetalae</taxon>
        <taxon>rosids</taxon>
        <taxon>fabids</taxon>
        <taxon>Malpighiales</taxon>
        <taxon>Salicaceae</taxon>
        <taxon>Saliceae</taxon>
        <taxon>Salix</taxon>
    </lineage>
</organism>
<comment type="caution">
    <text evidence="5">The sequence shown here is derived from an EMBL/GenBank/DDBJ whole genome shotgun (WGS) entry which is preliminary data.</text>
</comment>
<evidence type="ECO:0000313" key="5">
    <source>
        <dbReference type="EMBL" id="KAJ6401930.1"/>
    </source>
</evidence>
<dbReference type="InterPro" id="IPR051343">
    <property type="entry name" value="G-type_lectin_kinases/EP1-like"/>
</dbReference>
<feature type="compositionally biased region" description="Pro residues" evidence="2">
    <location>
        <begin position="101"/>
        <end position="143"/>
    </location>
</feature>
<feature type="region of interest" description="Disordered" evidence="2">
    <location>
        <begin position="58"/>
        <end position="143"/>
    </location>
</feature>
<keyword evidence="6" id="KW-1185">Reference proteome</keyword>
<keyword evidence="3" id="KW-0812">Transmembrane</keyword>
<evidence type="ECO:0000256" key="2">
    <source>
        <dbReference type="SAM" id="MobiDB-lite"/>
    </source>
</evidence>
<sequence length="295" mass="31374">MSQLMLLMHLSSFLVAHHLLVSGDTIIFKRIKGNGTVDSSGPTESPPSTPVIRNVTVVSSGPTESSPPSPVIRKVVSSGPTESPSSTPVIRNVTVVSGPTESPPPQEPSPSPPPRVKKPPSPSPPEITPPSPSPPGIPEPGPSPKIRSMAPIIAGVIGGVLLVISLAVILILRAKRRGQSGQAEQDAEGDHIKQVPGMPKKADQDRVIDIVENLDAYKQSEREEITRMIKVAAWCLQDDPERRPLMSTVLKVLEGVMEVDSNLVYRFSHAMISSPAGNHHISSAPPQASVLSNPR</sequence>
<proteinExistence type="predicted"/>
<reference evidence="5 6" key="1">
    <citation type="journal article" date="2023" name="Int. J. Mol. Sci.">
        <title>De Novo Assembly and Annotation of 11 Diverse Shrub Willow (Salix) Genomes Reveals Novel Gene Organization in Sex-Linked Regions.</title>
        <authorList>
            <person name="Hyden B."/>
            <person name="Feng K."/>
            <person name="Yates T.B."/>
            <person name="Jawdy S."/>
            <person name="Cereghino C."/>
            <person name="Smart L.B."/>
            <person name="Muchero W."/>
        </authorList>
    </citation>
    <scope>NUCLEOTIDE SEQUENCE [LARGE SCALE GENOMIC DNA]</scope>
    <source>
        <tissue evidence="5">Shoot tip</tissue>
    </source>
</reference>
<name>A0AAD6JBP8_9ROSI</name>
<evidence type="ECO:0000313" key="6">
    <source>
        <dbReference type="Proteomes" id="UP001162972"/>
    </source>
</evidence>
<dbReference type="Proteomes" id="UP001162972">
    <property type="component" value="Chromosome 4"/>
</dbReference>
<feature type="transmembrane region" description="Helical" evidence="3">
    <location>
        <begin position="152"/>
        <end position="172"/>
    </location>
</feature>
<dbReference type="Gene3D" id="1.10.510.10">
    <property type="entry name" value="Transferase(Phosphotransferase) domain 1"/>
    <property type="match status" value="1"/>
</dbReference>
<feature type="signal peptide" evidence="4">
    <location>
        <begin position="1"/>
        <end position="23"/>
    </location>
</feature>